<organism evidence="1 2">
    <name type="scientific">Eumeta variegata</name>
    <name type="common">Bagworm moth</name>
    <name type="synonym">Eumeta japonica</name>
    <dbReference type="NCBI Taxonomy" id="151549"/>
    <lineage>
        <taxon>Eukaryota</taxon>
        <taxon>Metazoa</taxon>
        <taxon>Ecdysozoa</taxon>
        <taxon>Arthropoda</taxon>
        <taxon>Hexapoda</taxon>
        <taxon>Insecta</taxon>
        <taxon>Pterygota</taxon>
        <taxon>Neoptera</taxon>
        <taxon>Endopterygota</taxon>
        <taxon>Lepidoptera</taxon>
        <taxon>Glossata</taxon>
        <taxon>Ditrysia</taxon>
        <taxon>Tineoidea</taxon>
        <taxon>Psychidae</taxon>
        <taxon>Oiketicinae</taxon>
        <taxon>Eumeta</taxon>
    </lineage>
</organism>
<dbReference type="EMBL" id="BGZK01000452">
    <property type="protein sequence ID" value="GBP44385.1"/>
    <property type="molecule type" value="Genomic_DNA"/>
</dbReference>
<protein>
    <submittedName>
        <fullName evidence="1">Uncharacterized protein</fullName>
    </submittedName>
</protein>
<sequence length="103" mass="11589">MDSKHTDRVPPNILCHETLKKLYSEFLGTRSRGFTNGTLDIDTVAWFQASLQNYFGRLQPVNQRTSDETRKQPPSGPVMELRLASGAAPALCVAYSRLLFDNM</sequence>
<dbReference type="Proteomes" id="UP000299102">
    <property type="component" value="Unassembled WGS sequence"/>
</dbReference>
<reference evidence="1 2" key="1">
    <citation type="journal article" date="2019" name="Commun. Biol.">
        <title>The bagworm genome reveals a unique fibroin gene that provides high tensile strength.</title>
        <authorList>
            <person name="Kono N."/>
            <person name="Nakamura H."/>
            <person name="Ohtoshi R."/>
            <person name="Tomita M."/>
            <person name="Numata K."/>
            <person name="Arakawa K."/>
        </authorList>
    </citation>
    <scope>NUCLEOTIDE SEQUENCE [LARGE SCALE GENOMIC DNA]</scope>
</reference>
<dbReference type="AlphaFoldDB" id="A0A4C1W2T9"/>
<accession>A0A4C1W2T9</accession>
<name>A0A4C1W2T9_EUMVA</name>
<proteinExistence type="predicted"/>
<evidence type="ECO:0000313" key="1">
    <source>
        <dbReference type="EMBL" id="GBP44385.1"/>
    </source>
</evidence>
<keyword evidence="2" id="KW-1185">Reference proteome</keyword>
<comment type="caution">
    <text evidence="1">The sequence shown here is derived from an EMBL/GenBank/DDBJ whole genome shotgun (WGS) entry which is preliminary data.</text>
</comment>
<gene>
    <name evidence="1" type="ORF">EVAR_81298_1</name>
</gene>
<evidence type="ECO:0000313" key="2">
    <source>
        <dbReference type="Proteomes" id="UP000299102"/>
    </source>
</evidence>